<evidence type="ECO:0000313" key="4">
    <source>
        <dbReference type="EMBL" id="KAK4500932.1"/>
    </source>
</evidence>
<feature type="domain" description="AB hydrolase-1" evidence="3">
    <location>
        <begin position="212"/>
        <end position="400"/>
    </location>
</feature>
<evidence type="ECO:0000256" key="1">
    <source>
        <dbReference type="ARBA" id="ARBA00038115"/>
    </source>
</evidence>
<dbReference type="Gene3D" id="1.20.1440.110">
    <property type="entry name" value="acylaminoacyl peptidase"/>
    <property type="match status" value="1"/>
</dbReference>
<dbReference type="SUPFAM" id="SSF53474">
    <property type="entry name" value="alpha/beta-Hydrolases"/>
    <property type="match status" value="1"/>
</dbReference>
<dbReference type="PANTHER" id="PTHR22946:SF12">
    <property type="entry name" value="CONIDIAL PIGMENT BIOSYNTHESIS PROTEIN AYG1 (AFU_ORTHOLOGUE AFUA_2G17550)"/>
    <property type="match status" value="1"/>
</dbReference>
<comment type="caution">
    <text evidence="4">The sequence shown here is derived from an EMBL/GenBank/DDBJ whole genome shotgun (WGS) entry which is preliminary data.</text>
</comment>
<reference evidence="4 5" key="1">
    <citation type="journal article" date="2023" name="G3 (Bethesda)">
        <title>A chromosome-level genome assembly of Zasmidium syzygii isolated from banana leaves.</title>
        <authorList>
            <person name="van Westerhoven A.C."/>
            <person name="Mehrabi R."/>
            <person name="Talebi R."/>
            <person name="Steentjes M.B.F."/>
            <person name="Corcolon B."/>
            <person name="Chong P.A."/>
            <person name="Kema G.H.J."/>
            <person name="Seidl M.F."/>
        </authorList>
    </citation>
    <scope>NUCLEOTIDE SEQUENCE [LARGE SCALE GENOMIC DNA]</scope>
    <source>
        <strain evidence="4 5">P124</strain>
    </source>
</reference>
<proteinExistence type="inferred from homology"/>
<dbReference type="PANTHER" id="PTHR22946">
    <property type="entry name" value="DIENELACTONE HYDROLASE DOMAIN-CONTAINING PROTEIN-RELATED"/>
    <property type="match status" value="1"/>
</dbReference>
<dbReference type="InterPro" id="IPR029058">
    <property type="entry name" value="AB_hydrolase_fold"/>
</dbReference>
<evidence type="ECO:0000313" key="5">
    <source>
        <dbReference type="Proteomes" id="UP001305779"/>
    </source>
</evidence>
<comment type="similarity">
    <text evidence="1">Belongs to the AB hydrolase superfamily. FUS2 hydrolase family.</text>
</comment>
<evidence type="ECO:0000259" key="3">
    <source>
        <dbReference type="Pfam" id="PF12697"/>
    </source>
</evidence>
<dbReference type="EMBL" id="JAXOVC010000006">
    <property type="protein sequence ID" value="KAK4500932.1"/>
    <property type="molecule type" value="Genomic_DNA"/>
</dbReference>
<sequence length="457" mass="50510">MKLLAHIAVCSAGFTTLAAAQARNNFANSIPPTYGPANSTIFQLSADPEFAFLLEATLSLAENEGSNTGEVLRIATDIIPGNISTYYSFAERIGALAESIDPAVDPAGARETYFRSSTYYRDSVYLLVANASDPRLYSVWDKALADFRKAISLLPAPGEAVTLKAHNSSIGPFEIPTYMFKSSSCNDRLPTVIVGKGYDGPQEELYHLSCANILKRGINCITYEGPGQPTPRRAGHPFITDWNSVITPIVDYLHTRPDVDTTRILLLGNSFGGLLAPLAAAKEHRLSAMFLLDGLPNFRQAVTVQFPPQLTGLYNDSKADEFYEAILQNLDNPDFGSGFYYIWEYTFWGLKTSDPFTAWKRLGDFLWNETTAAEIGKLPVYVAKGQDDNTTLFEPDLARKYLEEGRPNGKNLTYYHEFLTSLGAGEHTSIGAESRIYVSFFAWLSEVWGGYKFGNTF</sequence>
<gene>
    <name evidence="4" type="ORF">PRZ48_009124</name>
</gene>
<dbReference type="Gene3D" id="3.40.50.1820">
    <property type="entry name" value="alpha/beta hydrolase"/>
    <property type="match status" value="1"/>
</dbReference>
<evidence type="ECO:0000256" key="2">
    <source>
        <dbReference type="SAM" id="SignalP"/>
    </source>
</evidence>
<dbReference type="InterPro" id="IPR000073">
    <property type="entry name" value="AB_hydrolase_1"/>
</dbReference>
<organism evidence="4 5">
    <name type="scientific">Zasmidium cellare</name>
    <name type="common">Wine cellar mold</name>
    <name type="synonym">Racodium cellare</name>
    <dbReference type="NCBI Taxonomy" id="395010"/>
    <lineage>
        <taxon>Eukaryota</taxon>
        <taxon>Fungi</taxon>
        <taxon>Dikarya</taxon>
        <taxon>Ascomycota</taxon>
        <taxon>Pezizomycotina</taxon>
        <taxon>Dothideomycetes</taxon>
        <taxon>Dothideomycetidae</taxon>
        <taxon>Mycosphaerellales</taxon>
        <taxon>Mycosphaerellaceae</taxon>
        <taxon>Zasmidium</taxon>
    </lineage>
</organism>
<dbReference type="Pfam" id="PF12697">
    <property type="entry name" value="Abhydrolase_6"/>
    <property type="match status" value="1"/>
</dbReference>
<keyword evidence="5" id="KW-1185">Reference proteome</keyword>
<dbReference type="InterPro" id="IPR050261">
    <property type="entry name" value="FrsA_esterase"/>
</dbReference>
<dbReference type="Proteomes" id="UP001305779">
    <property type="component" value="Unassembled WGS sequence"/>
</dbReference>
<accession>A0ABR0EHF3</accession>
<feature type="signal peptide" evidence="2">
    <location>
        <begin position="1"/>
        <end position="20"/>
    </location>
</feature>
<protein>
    <recommendedName>
        <fullName evidence="3">AB hydrolase-1 domain-containing protein</fullName>
    </recommendedName>
</protein>
<feature type="chain" id="PRO_5046538772" description="AB hydrolase-1 domain-containing protein" evidence="2">
    <location>
        <begin position="21"/>
        <end position="457"/>
    </location>
</feature>
<keyword evidence="2" id="KW-0732">Signal</keyword>
<name>A0ABR0EHF3_ZASCE</name>